<feature type="domain" description="Mammalian cell entry C-terminal" evidence="3">
    <location>
        <begin position="119"/>
        <end position="317"/>
    </location>
</feature>
<sequence>MQRMKPFRKRNPLPIGAASLAILLLLTAASLNIKDLPLIGQGPTYTARFSEAAGVLPDDDVRVAGIRVGTVTDLTLEGRDVLISFKAPDAWIGNRTSASIEIKTVLGQKYIQLEPAGDRPLDPDQQIPRERTRAPFDVIQAFSQLSTTVEDLNTDQLAESLGVLSETLDGAAGPVRGALDGLSRLSRTISSRDQELARLLANTRTTTQVLADRDAEVERLINDGNLLLSELRARKAAIDNLLNGTIALSAQLRGLVADNEATLRPTLEELDGVLSTLEENSANLENGLRLLGPFYRVFANVVGNGRWFDAYICNLDGPTLIDPGCDPGTRLDPSALFGALDPANLRTLLENALAQLGAPSIPGIDELPTVLAALTPAQLTELQGLLAGGTEETPGLTPAQLQILFPNGVPDIGAFLGALGPVAGGARGLLPGAGAPAGGAAEAPAGGDAEETPTGETTGDSEEGGG</sequence>
<dbReference type="PANTHER" id="PTHR33371:SF18">
    <property type="entry name" value="MCE-FAMILY PROTEIN MCE3C"/>
    <property type="match status" value="1"/>
</dbReference>
<organism evidence="4 5">
    <name type="scientific">Actinomycetospora cinnamomea</name>
    <dbReference type="NCBI Taxonomy" id="663609"/>
    <lineage>
        <taxon>Bacteria</taxon>
        <taxon>Bacillati</taxon>
        <taxon>Actinomycetota</taxon>
        <taxon>Actinomycetes</taxon>
        <taxon>Pseudonocardiales</taxon>
        <taxon>Pseudonocardiaceae</taxon>
        <taxon>Actinomycetospora</taxon>
    </lineage>
</organism>
<name>A0A2U1FDJ3_9PSEU</name>
<dbReference type="Proteomes" id="UP000245639">
    <property type="component" value="Unassembled WGS sequence"/>
</dbReference>
<proteinExistence type="predicted"/>
<dbReference type="NCBIfam" id="TIGR00996">
    <property type="entry name" value="Mtu_fam_mce"/>
    <property type="match status" value="1"/>
</dbReference>
<comment type="caution">
    <text evidence="4">The sequence shown here is derived from an EMBL/GenBank/DDBJ whole genome shotgun (WGS) entry which is preliminary data.</text>
</comment>
<feature type="region of interest" description="Disordered" evidence="1">
    <location>
        <begin position="429"/>
        <end position="466"/>
    </location>
</feature>
<dbReference type="InterPro" id="IPR003399">
    <property type="entry name" value="Mce/MlaD"/>
</dbReference>
<evidence type="ECO:0000259" key="3">
    <source>
        <dbReference type="Pfam" id="PF11887"/>
    </source>
</evidence>
<dbReference type="PRINTS" id="PR01782">
    <property type="entry name" value="MCEVIRFACTOR"/>
</dbReference>
<reference evidence="4 5" key="1">
    <citation type="submission" date="2018-04" db="EMBL/GenBank/DDBJ databases">
        <title>Genomic Encyclopedia of Type Strains, Phase IV (KMG-IV): sequencing the most valuable type-strain genomes for metagenomic binning, comparative biology and taxonomic classification.</title>
        <authorList>
            <person name="Goeker M."/>
        </authorList>
    </citation>
    <scope>NUCLEOTIDE SEQUENCE [LARGE SCALE GENOMIC DNA]</scope>
    <source>
        <strain evidence="4 5">DSM 45771</strain>
    </source>
</reference>
<accession>A0A2U1FDJ3</accession>
<dbReference type="PANTHER" id="PTHR33371">
    <property type="entry name" value="INTERMEMBRANE PHOSPHOLIPID TRANSPORT SYSTEM BINDING PROTEIN MLAD-RELATED"/>
    <property type="match status" value="1"/>
</dbReference>
<feature type="compositionally biased region" description="Acidic residues" evidence="1">
    <location>
        <begin position="448"/>
        <end position="466"/>
    </location>
</feature>
<feature type="compositionally biased region" description="Low complexity" evidence="1">
    <location>
        <begin position="429"/>
        <end position="447"/>
    </location>
</feature>
<gene>
    <name evidence="4" type="ORF">C8D89_105308</name>
</gene>
<dbReference type="AlphaFoldDB" id="A0A2U1FDJ3"/>
<evidence type="ECO:0000313" key="5">
    <source>
        <dbReference type="Proteomes" id="UP000245639"/>
    </source>
</evidence>
<dbReference type="GO" id="GO:0005576">
    <property type="term" value="C:extracellular region"/>
    <property type="evidence" value="ECO:0007669"/>
    <property type="project" value="TreeGrafter"/>
</dbReference>
<dbReference type="InterPro" id="IPR005693">
    <property type="entry name" value="Mce"/>
</dbReference>
<protein>
    <submittedName>
        <fullName evidence="4">Virulence factor Mce-like protein</fullName>
    </submittedName>
</protein>
<dbReference type="InterPro" id="IPR024516">
    <property type="entry name" value="Mce_C"/>
</dbReference>
<evidence type="ECO:0000259" key="2">
    <source>
        <dbReference type="Pfam" id="PF02470"/>
    </source>
</evidence>
<dbReference type="EMBL" id="QEKW01000005">
    <property type="protein sequence ID" value="PVZ10228.1"/>
    <property type="molecule type" value="Genomic_DNA"/>
</dbReference>
<dbReference type="Pfam" id="PF11887">
    <property type="entry name" value="Mce4_CUP1"/>
    <property type="match status" value="1"/>
</dbReference>
<evidence type="ECO:0000256" key="1">
    <source>
        <dbReference type="SAM" id="MobiDB-lite"/>
    </source>
</evidence>
<keyword evidence="5" id="KW-1185">Reference proteome</keyword>
<dbReference type="InterPro" id="IPR052336">
    <property type="entry name" value="MlaD_Phospholipid_Transporter"/>
</dbReference>
<dbReference type="Pfam" id="PF02470">
    <property type="entry name" value="MlaD"/>
    <property type="match status" value="1"/>
</dbReference>
<feature type="domain" description="Mce/MlaD" evidence="2">
    <location>
        <begin position="41"/>
        <end position="115"/>
    </location>
</feature>
<evidence type="ECO:0000313" key="4">
    <source>
        <dbReference type="EMBL" id="PVZ10228.1"/>
    </source>
</evidence>